<dbReference type="SUPFAM" id="SSF90123">
    <property type="entry name" value="ABC transporter transmembrane region"/>
    <property type="match status" value="1"/>
</dbReference>
<dbReference type="Pfam" id="PF00664">
    <property type="entry name" value="ABC_membrane"/>
    <property type="match status" value="1"/>
</dbReference>
<protein>
    <submittedName>
        <fullName evidence="10">ABC transporter, ATP-binding protein</fullName>
    </submittedName>
</protein>
<dbReference type="InterPro" id="IPR003439">
    <property type="entry name" value="ABC_transporter-like_ATP-bd"/>
</dbReference>
<keyword evidence="11" id="KW-1185">Reference proteome</keyword>
<feature type="transmembrane region" description="Helical" evidence="7">
    <location>
        <begin position="257"/>
        <end position="278"/>
    </location>
</feature>
<evidence type="ECO:0000256" key="4">
    <source>
        <dbReference type="ARBA" id="ARBA00022840"/>
    </source>
</evidence>
<accession>A0ABN0NZQ0</accession>
<organism evidence="10 11">
    <name type="scientific">Treponema lecithinolyticum ATCC 700332</name>
    <dbReference type="NCBI Taxonomy" id="1321815"/>
    <lineage>
        <taxon>Bacteria</taxon>
        <taxon>Pseudomonadati</taxon>
        <taxon>Spirochaetota</taxon>
        <taxon>Spirochaetia</taxon>
        <taxon>Spirochaetales</taxon>
        <taxon>Treponemataceae</taxon>
        <taxon>Treponema</taxon>
    </lineage>
</organism>
<dbReference type="PROSITE" id="PS00211">
    <property type="entry name" value="ABC_TRANSPORTER_1"/>
    <property type="match status" value="1"/>
</dbReference>
<dbReference type="PANTHER" id="PTHR43394:SF1">
    <property type="entry name" value="ATP-BINDING CASSETTE SUB-FAMILY B MEMBER 10, MITOCHONDRIAL"/>
    <property type="match status" value="1"/>
</dbReference>
<evidence type="ECO:0000313" key="11">
    <source>
        <dbReference type="Proteomes" id="UP000016649"/>
    </source>
</evidence>
<dbReference type="InterPro" id="IPR011527">
    <property type="entry name" value="ABC1_TM_dom"/>
</dbReference>
<dbReference type="PROSITE" id="PS50929">
    <property type="entry name" value="ABC_TM1F"/>
    <property type="match status" value="1"/>
</dbReference>
<evidence type="ECO:0000256" key="1">
    <source>
        <dbReference type="ARBA" id="ARBA00004651"/>
    </source>
</evidence>
<comment type="subcellular location">
    <subcellularLocation>
        <location evidence="1">Cell membrane</location>
        <topology evidence="1">Multi-pass membrane protein</topology>
    </subcellularLocation>
</comment>
<feature type="transmembrane region" description="Helical" evidence="7">
    <location>
        <begin position="69"/>
        <end position="86"/>
    </location>
</feature>
<sequence length="585" mass="65079">MENSLKGKIKTKRKTMFKEMLQLLTKNGKKDVMLSALFFVLYGLSSAAMIIIVFSVLFKIASGAAAADVYRYFIVLVLLVVFKGVCNVSADIKKHGSGFDVVQNIREKMIVKLKLFGLGFYTDERLGEINTVLHKDVDNMSMVVGHMLPRMASDFLIALICFIGLCVLNLRLALIMCACIPAAFGFLLFTIQRTQNAEHKNNCALADMVSLFVEYVRGIPVLKSFSENKKLDTELSEKITAFGNTSKAASKFKACRLSVYALLLDIGYFILLGTGAIMTLRGTISVFTYIIFAVLSKEFYKPFAEMETHYMYYVSASDSYARLGKILYAPPIADNVKGPLPEHNGIEFCSVDFAYKKGKKDEFKIENLNCEFAEHAMTALVGESGSGKTTVTNLLLRFYEVDKGSIRLGGEDIRNIPYDELLDRIGIVMQNVQVFDNTIEENIRVGKKNANKTEIIEACKKARIHDFIQSLPDGYSSRVGENGALLSGGQRQRISIARAFLKNAPILILDEMTSNVDPLNESLIQDALTELAQNKTVIIIAHHLKTIRNADHIIVFKKGKAVEQGTHAELVQNNGYYAKLLSCVS</sequence>
<dbReference type="PANTHER" id="PTHR43394">
    <property type="entry name" value="ATP-DEPENDENT PERMEASE MDL1, MITOCHONDRIAL"/>
    <property type="match status" value="1"/>
</dbReference>
<evidence type="ECO:0000256" key="6">
    <source>
        <dbReference type="ARBA" id="ARBA00023136"/>
    </source>
</evidence>
<keyword evidence="3" id="KW-0547">Nucleotide-binding</keyword>
<comment type="caution">
    <text evidence="10">The sequence shown here is derived from an EMBL/GenBank/DDBJ whole genome shotgun (WGS) entry which is preliminary data.</text>
</comment>
<evidence type="ECO:0000256" key="5">
    <source>
        <dbReference type="ARBA" id="ARBA00022989"/>
    </source>
</evidence>
<feature type="transmembrane region" description="Helical" evidence="7">
    <location>
        <begin position="171"/>
        <end position="191"/>
    </location>
</feature>
<dbReference type="InterPro" id="IPR039421">
    <property type="entry name" value="Type_1_exporter"/>
</dbReference>
<feature type="transmembrane region" description="Helical" evidence="7">
    <location>
        <begin position="32"/>
        <end position="57"/>
    </location>
</feature>
<dbReference type="Gene3D" id="3.40.50.300">
    <property type="entry name" value="P-loop containing nucleotide triphosphate hydrolases"/>
    <property type="match status" value="1"/>
</dbReference>
<keyword evidence="5 7" id="KW-1133">Transmembrane helix</keyword>
<keyword evidence="4 10" id="KW-0067">ATP-binding</keyword>
<evidence type="ECO:0000313" key="10">
    <source>
        <dbReference type="EMBL" id="ERJ93446.1"/>
    </source>
</evidence>
<dbReference type="InterPro" id="IPR003593">
    <property type="entry name" value="AAA+_ATPase"/>
</dbReference>
<gene>
    <name evidence="10" type="ORF">HMPREF9193_00915</name>
</gene>
<dbReference type="Proteomes" id="UP000016649">
    <property type="component" value="Unassembled WGS sequence"/>
</dbReference>
<reference evidence="10 11" key="1">
    <citation type="submission" date="2013-08" db="EMBL/GenBank/DDBJ databases">
        <authorList>
            <person name="Weinstock G."/>
            <person name="Sodergren E."/>
            <person name="Wylie T."/>
            <person name="Fulton L."/>
            <person name="Fulton R."/>
            <person name="Fronick C."/>
            <person name="O'Laughlin M."/>
            <person name="Godfrey J."/>
            <person name="Miner T."/>
            <person name="Herter B."/>
            <person name="Appelbaum E."/>
            <person name="Cordes M."/>
            <person name="Lek S."/>
            <person name="Wollam A."/>
            <person name="Pepin K.H."/>
            <person name="Palsikar V.B."/>
            <person name="Mitreva M."/>
            <person name="Wilson R.K."/>
        </authorList>
    </citation>
    <scope>NUCLEOTIDE SEQUENCE [LARGE SCALE GENOMIC DNA]</scope>
    <source>
        <strain evidence="10 11">ATCC 700332</strain>
    </source>
</reference>
<dbReference type="CDD" id="cd07346">
    <property type="entry name" value="ABC_6TM_exporters"/>
    <property type="match status" value="1"/>
</dbReference>
<evidence type="ECO:0000256" key="7">
    <source>
        <dbReference type="SAM" id="Phobius"/>
    </source>
</evidence>
<evidence type="ECO:0000256" key="3">
    <source>
        <dbReference type="ARBA" id="ARBA00022741"/>
    </source>
</evidence>
<dbReference type="SUPFAM" id="SSF52540">
    <property type="entry name" value="P-loop containing nucleoside triphosphate hydrolases"/>
    <property type="match status" value="1"/>
</dbReference>
<dbReference type="EMBL" id="AWVH01000025">
    <property type="protein sequence ID" value="ERJ93446.1"/>
    <property type="molecule type" value="Genomic_DNA"/>
</dbReference>
<feature type="domain" description="ABC transporter" evidence="8">
    <location>
        <begin position="346"/>
        <end position="583"/>
    </location>
</feature>
<dbReference type="InterPro" id="IPR036640">
    <property type="entry name" value="ABC1_TM_sf"/>
</dbReference>
<dbReference type="InterPro" id="IPR017871">
    <property type="entry name" value="ABC_transporter-like_CS"/>
</dbReference>
<evidence type="ECO:0000256" key="2">
    <source>
        <dbReference type="ARBA" id="ARBA00022692"/>
    </source>
</evidence>
<dbReference type="SMART" id="SM00382">
    <property type="entry name" value="AAA"/>
    <property type="match status" value="1"/>
</dbReference>
<dbReference type="PROSITE" id="PS50893">
    <property type="entry name" value="ABC_TRANSPORTER_2"/>
    <property type="match status" value="1"/>
</dbReference>
<evidence type="ECO:0000259" key="9">
    <source>
        <dbReference type="PROSITE" id="PS50929"/>
    </source>
</evidence>
<name>A0ABN0NZQ0_TRELE</name>
<dbReference type="Pfam" id="PF00005">
    <property type="entry name" value="ABC_tran"/>
    <property type="match status" value="1"/>
</dbReference>
<dbReference type="GO" id="GO:0005524">
    <property type="term" value="F:ATP binding"/>
    <property type="evidence" value="ECO:0007669"/>
    <property type="project" value="UniProtKB-KW"/>
</dbReference>
<proteinExistence type="predicted"/>
<keyword evidence="2 7" id="KW-0812">Transmembrane</keyword>
<evidence type="ECO:0000259" key="8">
    <source>
        <dbReference type="PROSITE" id="PS50893"/>
    </source>
</evidence>
<dbReference type="InterPro" id="IPR027417">
    <property type="entry name" value="P-loop_NTPase"/>
</dbReference>
<keyword evidence="6 7" id="KW-0472">Membrane</keyword>
<feature type="domain" description="ABC transmembrane type-1" evidence="9">
    <location>
        <begin position="34"/>
        <end position="315"/>
    </location>
</feature>
<dbReference type="Gene3D" id="1.20.1560.10">
    <property type="entry name" value="ABC transporter type 1, transmembrane domain"/>
    <property type="match status" value="1"/>
</dbReference>